<name>A0A3A9W1U5_9ACTN</name>
<dbReference type="EMBL" id="RBDX01000019">
    <property type="protein sequence ID" value="RKN06732.1"/>
    <property type="molecule type" value="Genomic_DNA"/>
</dbReference>
<proteinExistence type="predicted"/>
<dbReference type="RefSeq" id="WP_120698707.1">
    <property type="nucleotide sequence ID" value="NZ_RBDX01000019.1"/>
</dbReference>
<organism evidence="3 6">
    <name type="scientific">Streptomyces radicis</name>
    <dbReference type="NCBI Taxonomy" id="1750517"/>
    <lineage>
        <taxon>Bacteria</taxon>
        <taxon>Bacillati</taxon>
        <taxon>Actinomycetota</taxon>
        <taxon>Actinomycetes</taxon>
        <taxon>Kitasatosporales</taxon>
        <taxon>Streptomycetaceae</taxon>
        <taxon>Streptomyces</taxon>
    </lineage>
</organism>
<dbReference type="Proteomes" id="UP000275024">
    <property type="component" value="Unassembled WGS sequence"/>
</dbReference>
<evidence type="ECO:0000313" key="6">
    <source>
        <dbReference type="Proteomes" id="UP000275024"/>
    </source>
</evidence>
<evidence type="ECO:0000313" key="5">
    <source>
        <dbReference type="Proteomes" id="UP000268652"/>
    </source>
</evidence>
<feature type="region of interest" description="Disordered" evidence="1">
    <location>
        <begin position="49"/>
        <end position="68"/>
    </location>
</feature>
<protein>
    <submittedName>
        <fullName evidence="3">Uncharacterized protein</fullName>
    </submittedName>
</protein>
<evidence type="ECO:0000313" key="3">
    <source>
        <dbReference type="EMBL" id="RKN06732.1"/>
    </source>
</evidence>
<accession>A0A3A9W1U5</accession>
<dbReference type="AlphaFoldDB" id="A0A3A9W1U5"/>
<keyword evidence="5" id="KW-1185">Reference proteome</keyword>
<dbReference type="EMBL" id="RBDY01000017">
    <property type="protein sequence ID" value="RKN19358.1"/>
    <property type="molecule type" value="Genomic_DNA"/>
</dbReference>
<keyword evidence="2" id="KW-0812">Transmembrane</keyword>
<evidence type="ECO:0000256" key="1">
    <source>
        <dbReference type="SAM" id="MobiDB-lite"/>
    </source>
</evidence>
<keyword evidence="2" id="KW-1133">Transmembrane helix</keyword>
<gene>
    <name evidence="4" type="ORF">D7318_21185</name>
    <name evidence="3" type="ORF">D7319_21720</name>
</gene>
<sequence length="68" mass="7021">MAQHDDFRGNVVLPRSRASLGHLLGGVLIGLVVISSLIGTLLLARPALDVEQPPVPEAPNAADGSTAR</sequence>
<feature type="transmembrane region" description="Helical" evidence="2">
    <location>
        <begin position="20"/>
        <end position="44"/>
    </location>
</feature>
<comment type="caution">
    <text evidence="3">The sequence shown here is derived from an EMBL/GenBank/DDBJ whole genome shotgun (WGS) entry which is preliminary data.</text>
</comment>
<keyword evidence="2" id="KW-0472">Membrane</keyword>
<reference evidence="5 6" key="1">
    <citation type="submission" date="2018-09" db="EMBL/GenBank/DDBJ databases">
        <title>Streptomyces sp. nov. DS1-2, an endophytic actinomycete isolated from roots of Dendrobium scabrilingue.</title>
        <authorList>
            <person name="Kuncharoen N."/>
            <person name="Kudo T."/>
            <person name="Ohkuma M."/>
            <person name="Yuki M."/>
            <person name="Tanasupawat S."/>
        </authorList>
    </citation>
    <scope>NUCLEOTIDE SEQUENCE [LARGE SCALE GENOMIC DNA]</scope>
    <source>
        <strain evidence="3 6">AZ1-7</strain>
        <strain evidence="4 5">DS1-2</strain>
    </source>
</reference>
<evidence type="ECO:0000256" key="2">
    <source>
        <dbReference type="SAM" id="Phobius"/>
    </source>
</evidence>
<evidence type="ECO:0000313" key="4">
    <source>
        <dbReference type="EMBL" id="RKN19358.1"/>
    </source>
</evidence>
<dbReference type="Proteomes" id="UP000268652">
    <property type="component" value="Unassembled WGS sequence"/>
</dbReference>